<evidence type="ECO:0000256" key="1">
    <source>
        <dbReference type="ARBA" id="ARBA00004370"/>
    </source>
</evidence>
<accession>A0A6N7EJZ2</accession>
<feature type="domain" description="Band 7" evidence="7">
    <location>
        <begin position="27"/>
        <end position="213"/>
    </location>
</feature>
<evidence type="ECO:0000313" key="9">
    <source>
        <dbReference type="Proteomes" id="UP000437709"/>
    </source>
</evidence>
<reference evidence="8 9" key="1">
    <citation type="submission" date="2019-10" db="EMBL/GenBank/DDBJ databases">
        <title>Georgenia wutianyii sp. nov. and Georgenia yuyongxinii sp. nov. isolated from plateau pika (Ochotona curzoniae) in the Qinghai-Tibet plateau of China.</title>
        <authorList>
            <person name="Tian Z."/>
        </authorList>
    </citation>
    <scope>NUCLEOTIDE SEQUENCE [LARGE SCALE GENOMIC DNA]</scope>
    <source>
        <strain evidence="8 9">JCM 19765</strain>
    </source>
</reference>
<comment type="subcellular location">
    <subcellularLocation>
        <location evidence="1">Membrane</location>
    </subcellularLocation>
</comment>
<evidence type="ECO:0000256" key="2">
    <source>
        <dbReference type="ARBA" id="ARBA00007161"/>
    </source>
</evidence>
<keyword evidence="6" id="KW-1133">Transmembrane helix</keyword>
<evidence type="ECO:0000256" key="6">
    <source>
        <dbReference type="SAM" id="Phobius"/>
    </source>
</evidence>
<dbReference type="EMBL" id="WHPC01000026">
    <property type="protein sequence ID" value="MPV37097.1"/>
    <property type="molecule type" value="Genomic_DNA"/>
</dbReference>
<dbReference type="GO" id="GO:0005886">
    <property type="term" value="C:plasma membrane"/>
    <property type="evidence" value="ECO:0007669"/>
    <property type="project" value="TreeGrafter"/>
</dbReference>
<dbReference type="Gene3D" id="3.30.479.30">
    <property type="entry name" value="Band 7 domain"/>
    <property type="match status" value="1"/>
</dbReference>
<dbReference type="PANTHER" id="PTHR13806">
    <property type="entry name" value="FLOTILLIN-RELATED"/>
    <property type="match status" value="1"/>
</dbReference>
<comment type="similarity">
    <text evidence="2">Belongs to the band 7/mec-2 family. Flotillin subfamily.</text>
</comment>
<dbReference type="InterPro" id="IPR027705">
    <property type="entry name" value="Flotillin_fam"/>
</dbReference>
<organism evidence="8 9">
    <name type="scientific">Georgenia subflava</name>
    <dbReference type="NCBI Taxonomy" id="1622177"/>
    <lineage>
        <taxon>Bacteria</taxon>
        <taxon>Bacillati</taxon>
        <taxon>Actinomycetota</taxon>
        <taxon>Actinomycetes</taxon>
        <taxon>Micrococcales</taxon>
        <taxon>Bogoriellaceae</taxon>
        <taxon>Georgenia</taxon>
    </lineage>
</organism>
<feature type="region of interest" description="Disordered" evidence="5">
    <location>
        <begin position="470"/>
        <end position="489"/>
    </location>
</feature>
<dbReference type="InterPro" id="IPR031905">
    <property type="entry name" value="Flotillin_C"/>
</dbReference>
<dbReference type="PANTHER" id="PTHR13806:SF46">
    <property type="entry name" value="FLOTILLIN-1-RELATED"/>
    <property type="match status" value="1"/>
</dbReference>
<dbReference type="Proteomes" id="UP000437709">
    <property type="component" value="Unassembled WGS sequence"/>
</dbReference>
<keyword evidence="4" id="KW-0175">Coiled coil</keyword>
<sequence>MELILGSIPVIAVALVAVIVVFILVRKSIRTVDLNEALVIVGRNDVKGGPTGSLDALPTDGVVDGRGPRVVIGGRTFVKPFFESVTKISLEQRQLSLTVEGVDKNFIGVGVRASVLFKVRGDADGVRRAAQRFTSQQAKLEQPLQQALEGALRPVLGSMTVEQLISDREALQKQVLESIRPDLHQQGFHIDLVNLSDITTPGSDYLSNLGRAQAAQARQVAEVREAEARLASEAAQIETQERIAERQRDLALKQAAIKAQTDRAEAEAQAAGQLARAEQDRVVAAQEREALQEKSKVAEQQLDIDVRKPADAAAYAAAKQAEGERDARNAETEAQAFERRTLADAELAAQRNEADAITALGNARAEAAKAEGLAKAAATEAQANALAEQGDVVIMQQLVGVLPEIVRAAAEPVGQIDNITVVSTDGAGAVSKIAGQVLGEGREVVSALTGLDLTKMFAGLAVDGPSPAVVGESNDLVDQPPATAEATQN</sequence>
<protein>
    <submittedName>
        <fullName evidence="8">Flotillin family protein</fullName>
    </submittedName>
</protein>
<evidence type="ECO:0000256" key="3">
    <source>
        <dbReference type="ARBA" id="ARBA00023136"/>
    </source>
</evidence>
<evidence type="ECO:0000313" key="8">
    <source>
        <dbReference type="EMBL" id="MPV37097.1"/>
    </source>
</evidence>
<dbReference type="GO" id="GO:0072659">
    <property type="term" value="P:protein localization to plasma membrane"/>
    <property type="evidence" value="ECO:0007669"/>
    <property type="project" value="TreeGrafter"/>
</dbReference>
<dbReference type="Pfam" id="PF15975">
    <property type="entry name" value="Flot"/>
    <property type="match status" value="1"/>
</dbReference>
<keyword evidence="6" id="KW-0812">Transmembrane</keyword>
<dbReference type="SMART" id="SM00244">
    <property type="entry name" value="PHB"/>
    <property type="match status" value="1"/>
</dbReference>
<feature type="transmembrane region" description="Helical" evidence="6">
    <location>
        <begin position="6"/>
        <end position="25"/>
    </location>
</feature>
<name>A0A6N7EJZ2_9MICO</name>
<dbReference type="InterPro" id="IPR001107">
    <property type="entry name" value="Band_7"/>
</dbReference>
<comment type="caution">
    <text evidence="8">The sequence shown here is derived from an EMBL/GenBank/DDBJ whole genome shotgun (WGS) entry which is preliminary data.</text>
</comment>
<evidence type="ECO:0000256" key="5">
    <source>
        <dbReference type="SAM" id="MobiDB-lite"/>
    </source>
</evidence>
<dbReference type="CDD" id="cd03399">
    <property type="entry name" value="SPFH_flotillin"/>
    <property type="match status" value="1"/>
</dbReference>
<dbReference type="Pfam" id="PF01145">
    <property type="entry name" value="Band_7"/>
    <property type="match status" value="1"/>
</dbReference>
<dbReference type="GO" id="GO:0002020">
    <property type="term" value="F:protease binding"/>
    <property type="evidence" value="ECO:0007669"/>
    <property type="project" value="TreeGrafter"/>
</dbReference>
<dbReference type="OrthoDB" id="9786220at2"/>
<gene>
    <name evidence="8" type="ORF">GB881_08540</name>
</gene>
<evidence type="ECO:0000256" key="4">
    <source>
        <dbReference type="SAM" id="Coils"/>
    </source>
</evidence>
<evidence type="ECO:0000259" key="7">
    <source>
        <dbReference type="SMART" id="SM00244"/>
    </source>
</evidence>
<proteinExistence type="inferred from homology"/>
<feature type="coiled-coil region" evidence="4">
    <location>
        <begin position="274"/>
        <end position="340"/>
    </location>
</feature>
<dbReference type="SUPFAM" id="SSF117892">
    <property type="entry name" value="Band 7/SPFH domain"/>
    <property type="match status" value="1"/>
</dbReference>
<keyword evidence="3 6" id="KW-0472">Membrane</keyword>
<keyword evidence="9" id="KW-1185">Reference proteome</keyword>
<dbReference type="InterPro" id="IPR036013">
    <property type="entry name" value="Band_7/SPFH_dom_sf"/>
</dbReference>
<dbReference type="RefSeq" id="WP_152193981.1">
    <property type="nucleotide sequence ID" value="NZ_VUKD01000001.1"/>
</dbReference>
<dbReference type="AlphaFoldDB" id="A0A6N7EJZ2"/>